<name>A0AAV5L1G9_9ROSI</name>
<dbReference type="Proteomes" id="UP001054252">
    <property type="component" value="Unassembled WGS sequence"/>
</dbReference>
<evidence type="ECO:0000313" key="1">
    <source>
        <dbReference type="EMBL" id="GKV31088.1"/>
    </source>
</evidence>
<dbReference type="Gene3D" id="3.40.850.10">
    <property type="entry name" value="Kinesin motor domain"/>
    <property type="match status" value="1"/>
</dbReference>
<gene>
    <name evidence="1" type="ORF">SLEP1_g39827</name>
</gene>
<keyword evidence="2" id="KW-1185">Reference proteome</keyword>
<organism evidence="1 2">
    <name type="scientific">Rubroshorea leprosula</name>
    <dbReference type="NCBI Taxonomy" id="152421"/>
    <lineage>
        <taxon>Eukaryota</taxon>
        <taxon>Viridiplantae</taxon>
        <taxon>Streptophyta</taxon>
        <taxon>Embryophyta</taxon>
        <taxon>Tracheophyta</taxon>
        <taxon>Spermatophyta</taxon>
        <taxon>Magnoliopsida</taxon>
        <taxon>eudicotyledons</taxon>
        <taxon>Gunneridae</taxon>
        <taxon>Pentapetalae</taxon>
        <taxon>rosids</taxon>
        <taxon>malvids</taxon>
        <taxon>Malvales</taxon>
        <taxon>Dipterocarpaceae</taxon>
        <taxon>Rubroshorea</taxon>
    </lineage>
</organism>
<sequence>MSLTLRNGEDLSCCESETAVSQDTSARTYWKVEDNRISLHRHHGTPISDVSYAFDHVFDETCSNAQVYELLTRYLIHAAVEGVQWYSSFPHIVQICSITKILL</sequence>
<dbReference type="AlphaFoldDB" id="A0AAV5L1G9"/>
<evidence type="ECO:0000313" key="2">
    <source>
        <dbReference type="Proteomes" id="UP001054252"/>
    </source>
</evidence>
<dbReference type="InterPro" id="IPR036961">
    <property type="entry name" value="Kinesin_motor_dom_sf"/>
</dbReference>
<reference evidence="1 2" key="1">
    <citation type="journal article" date="2021" name="Commun. Biol.">
        <title>The genome of Shorea leprosula (Dipterocarpaceae) highlights the ecological relevance of drought in aseasonal tropical rainforests.</title>
        <authorList>
            <person name="Ng K.K.S."/>
            <person name="Kobayashi M.J."/>
            <person name="Fawcett J.A."/>
            <person name="Hatakeyama M."/>
            <person name="Paape T."/>
            <person name="Ng C.H."/>
            <person name="Ang C.C."/>
            <person name="Tnah L.H."/>
            <person name="Lee C.T."/>
            <person name="Nishiyama T."/>
            <person name="Sese J."/>
            <person name="O'Brien M.J."/>
            <person name="Copetti D."/>
            <person name="Mohd Noor M.I."/>
            <person name="Ong R.C."/>
            <person name="Putra M."/>
            <person name="Sireger I.Z."/>
            <person name="Indrioko S."/>
            <person name="Kosugi Y."/>
            <person name="Izuno A."/>
            <person name="Isagi Y."/>
            <person name="Lee S.L."/>
            <person name="Shimizu K.K."/>
        </authorList>
    </citation>
    <scope>NUCLEOTIDE SEQUENCE [LARGE SCALE GENOMIC DNA]</scope>
    <source>
        <strain evidence="1">214</strain>
    </source>
</reference>
<dbReference type="InterPro" id="IPR027417">
    <property type="entry name" value="P-loop_NTPase"/>
</dbReference>
<protein>
    <submittedName>
        <fullName evidence="1">Uncharacterized protein</fullName>
    </submittedName>
</protein>
<dbReference type="SUPFAM" id="SSF52540">
    <property type="entry name" value="P-loop containing nucleoside triphosphate hydrolases"/>
    <property type="match status" value="1"/>
</dbReference>
<comment type="caution">
    <text evidence="1">The sequence shown here is derived from an EMBL/GenBank/DDBJ whole genome shotgun (WGS) entry which is preliminary data.</text>
</comment>
<proteinExistence type="predicted"/>
<dbReference type="EMBL" id="BPVZ01000090">
    <property type="protein sequence ID" value="GKV31088.1"/>
    <property type="molecule type" value="Genomic_DNA"/>
</dbReference>
<accession>A0AAV5L1G9</accession>